<dbReference type="KEGG" id="cli:Clim_0570"/>
<feature type="compositionally biased region" description="Basic and acidic residues" evidence="1">
    <location>
        <begin position="1"/>
        <end position="34"/>
    </location>
</feature>
<proteinExistence type="predicted"/>
<evidence type="ECO:0000256" key="1">
    <source>
        <dbReference type="SAM" id="MobiDB-lite"/>
    </source>
</evidence>
<accession>B3EGM4</accession>
<protein>
    <submittedName>
        <fullName evidence="2">Uncharacterized protein</fullName>
    </submittedName>
</protein>
<gene>
    <name evidence="2" type="ordered locus">Clim_0570</name>
</gene>
<name>B3EGM4_CHLL2</name>
<dbReference type="EMBL" id="CP001097">
    <property type="protein sequence ID" value="ACD89661.1"/>
    <property type="molecule type" value="Genomic_DNA"/>
</dbReference>
<dbReference type="OrthoDB" id="9928683at2"/>
<dbReference type="RefSeq" id="WP_012465542.1">
    <property type="nucleotide sequence ID" value="NC_010803.1"/>
</dbReference>
<dbReference type="STRING" id="290315.Clim_0570"/>
<feature type="compositionally biased region" description="Basic and acidic residues" evidence="1">
    <location>
        <begin position="46"/>
        <end position="70"/>
    </location>
</feature>
<reference evidence="2 3" key="1">
    <citation type="submission" date="2008-05" db="EMBL/GenBank/DDBJ databases">
        <title>Complete sequence of Chlorobium limicola DSM 245.</title>
        <authorList>
            <consortium name="US DOE Joint Genome Institute"/>
            <person name="Lucas S."/>
            <person name="Copeland A."/>
            <person name="Lapidus A."/>
            <person name="Glavina del Rio T."/>
            <person name="Dalin E."/>
            <person name="Tice H."/>
            <person name="Bruce D."/>
            <person name="Goodwin L."/>
            <person name="Pitluck S."/>
            <person name="Schmutz J."/>
            <person name="Larimer F."/>
            <person name="Land M."/>
            <person name="Hauser L."/>
            <person name="Kyrpides N."/>
            <person name="Ovchinnikova G."/>
            <person name="Zhao F."/>
            <person name="Li T."/>
            <person name="Liu Z."/>
            <person name="Overmann J."/>
            <person name="Bryant D.A."/>
            <person name="Richardson P."/>
        </authorList>
    </citation>
    <scope>NUCLEOTIDE SEQUENCE [LARGE SCALE GENOMIC DNA]</scope>
    <source>
        <strain evidence="3">DSM 245 / NBRC 103803 / 6330</strain>
    </source>
</reference>
<evidence type="ECO:0000313" key="3">
    <source>
        <dbReference type="Proteomes" id="UP000008841"/>
    </source>
</evidence>
<organism evidence="2 3">
    <name type="scientific">Chlorobium limicola (strain DSM 245 / NBRC 103803 / 6330)</name>
    <dbReference type="NCBI Taxonomy" id="290315"/>
    <lineage>
        <taxon>Bacteria</taxon>
        <taxon>Pseudomonadati</taxon>
        <taxon>Chlorobiota</taxon>
        <taxon>Chlorobiia</taxon>
        <taxon>Chlorobiales</taxon>
        <taxon>Chlorobiaceae</taxon>
        <taxon>Chlorobium/Pelodictyon group</taxon>
        <taxon>Chlorobium</taxon>
    </lineage>
</organism>
<dbReference type="AlphaFoldDB" id="B3EGM4"/>
<sequence length="70" mass="7898">MSGYTKEKADKLIKEHEDKAAQHQKDADDLKETGGTHPGKNAEVAELEREAKAERDKADNQRALKKHWGD</sequence>
<dbReference type="Proteomes" id="UP000008841">
    <property type="component" value="Chromosome"/>
</dbReference>
<evidence type="ECO:0000313" key="2">
    <source>
        <dbReference type="EMBL" id="ACD89661.1"/>
    </source>
</evidence>
<feature type="region of interest" description="Disordered" evidence="1">
    <location>
        <begin position="1"/>
        <end position="70"/>
    </location>
</feature>
<dbReference type="HOGENOM" id="CLU_2750400_0_0_10"/>